<name>A0A5M8P2X4_9BACT</name>
<evidence type="ECO:0000313" key="2">
    <source>
        <dbReference type="Proteomes" id="UP000324575"/>
    </source>
</evidence>
<evidence type="ECO:0000313" key="1">
    <source>
        <dbReference type="EMBL" id="KAA6302825.1"/>
    </source>
</evidence>
<accession>A0A5M8P2X4</accession>
<reference evidence="1 2" key="1">
    <citation type="submission" date="2019-03" db="EMBL/GenBank/DDBJ databases">
        <title>Single cell metagenomics reveals metabolic interactions within the superorganism composed of flagellate Streblomastix strix and complex community of Bacteroidetes bacteria on its surface.</title>
        <authorList>
            <person name="Treitli S.C."/>
            <person name="Kolisko M."/>
            <person name="Husnik F."/>
            <person name="Keeling P."/>
            <person name="Hampl V."/>
        </authorList>
    </citation>
    <scope>NUCLEOTIDE SEQUENCE [LARGE SCALE GENOMIC DNA]</scope>
    <source>
        <strain evidence="1">St1</strain>
    </source>
</reference>
<gene>
    <name evidence="1" type="ORF">EZS26_000995</name>
</gene>
<proteinExistence type="predicted"/>
<protein>
    <submittedName>
        <fullName evidence="1">Uncharacterized protein</fullName>
    </submittedName>
</protein>
<dbReference type="AlphaFoldDB" id="A0A5M8P2X4"/>
<comment type="caution">
    <text evidence="1">The sequence shown here is derived from an EMBL/GenBank/DDBJ whole genome shotgun (WGS) entry which is preliminary data.</text>
</comment>
<organism evidence="1 2">
    <name type="scientific">Candidatus Ordinivivax streblomastigis</name>
    <dbReference type="NCBI Taxonomy" id="2540710"/>
    <lineage>
        <taxon>Bacteria</taxon>
        <taxon>Pseudomonadati</taxon>
        <taxon>Bacteroidota</taxon>
        <taxon>Bacteroidia</taxon>
        <taxon>Bacteroidales</taxon>
        <taxon>Candidatus Ordinivivax</taxon>
    </lineage>
</organism>
<dbReference type="EMBL" id="SNRX01000005">
    <property type="protein sequence ID" value="KAA6302825.1"/>
    <property type="molecule type" value="Genomic_DNA"/>
</dbReference>
<sequence>MNEYVLVEFPEDAAHFEENDIGYPCFNSEDNGARYVPKEEYIKHFGHEPQPNSYFAIVQWPESQEYLGDDGDNDSIEALCEQIIADEKGLSDFGSSAVWVPLCITDEL</sequence>
<dbReference type="Proteomes" id="UP000324575">
    <property type="component" value="Unassembled WGS sequence"/>
</dbReference>